<dbReference type="EMBL" id="KN847979">
    <property type="protein sequence ID" value="KIR47847.1"/>
    <property type="molecule type" value="Genomic_DNA"/>
</dbReference>
<feature type="compositionally biased region" description="Polar residues" evidence="3">
    <location>
        <begin position="380"/>
        <end position="389"/>
    </location>
</feature>
<feature type="domain" description="G" evidence="4">
    <location>
        <begin position="140"/>
        <end position="222"/>
    </location>
</feature>
<evidence type="ECO:0000259" key="4">
    <source>
        <dbReference type="Pfam" id="PF01926"/>
    </source>
</evidence>
<accession>A0A0D0TMD1</accession>
<dbReference type="GO" id="GO:0032543">
    <property type="term" value="P:mitochondrial translation"/>
    <property type="evidence" value="ECO:0007669"/>
    <property type="project" value="TreeGrafter"/>
</dbReference>
<dbReference type="SUPFAM" id="SSF52540">
    <property type="entry name" value="P-loop containing nucleoside triphosphate hydrolases"/>
    <property type="match status" value="1"/>
</dbReference>
<dbReference type="InterPro" id="IPR027417">
    <property type="entry name" value="P-loop_NTPase"/>
</dbReference>
<dbReference type="InterPro" id="IPR006073">
    <property type="entry name" value="GTP-bd"/>
</dbReference>
<keyword evidence="1" id="KW-0547">Nucleotide-binding</keyword>
<dbReference type="FunFam" id="1.10.1580.10:FF:000013">
    <property type="entry name" value="Chromosome 1, whole genome shotgun sequence"/>
    <property type="match status" value="1"/>
</dbReference>
<proteinExistence type="predicted"/>
<evidence type="ECO:0000313" key="5">
    <source>
        <dbReference type="EMBL" id="KIR47847.1"/>
    </source>
</evidence>
<gene>
    <name evidence="5" type="ORF">I312_02995</name>
</gene>
<dbReference type="Gene3D" id="3.40.50.300">
    <property type="entry name" value="P-loop containing nucleotide triphosphate hydrolases"/>
    <property type="match status" value="1"/>
</dbReference>
<dbReference type="GO" id="GO:0005739">
    <property type="term" value="C:mitochondrion"/>
    <property type="evidence" value="ECO:0007669"/>
    <property type="project" value="TreeGrafter"/>
</dbReference>
<evidence type="ECO:0000256" key="1">
    <source>
        <dbReference type="ARBA" id="ARBA00022741"/>
    </source>
</evidence>
<dbReference type="PANTHER" id="PTHR45782:SF4">
    <property type="entry name" value="MITOCHONDRIAL RIBOSOME-ASSOCIATED GTPASE 1"/>
    <property type="match status" value="1"/>
</dbReference>
<feature type="region of interest" description="Disordered" evidence="3">
    <location>
        <begin position="377"/>
        <end position="448"/>
    </location>
</feature>
<dbReference type="Pfam" id="PF01926">
    <property type="entry name" value="MMR_HSR1"/>
    <property type="match status" value="1"/>
</dbReference>
<dbReference type="PANTHER" id="PTHR45782">
    <property type="entry name" value="MITOCHONDRIAL RIBOSOME-ASSOCIATED GTPASE 1"/>
    <property type="match status" value="1"/>
</dbReference>
<dbReference type="HOGENOM" id="CLU_011106_0_4_1"/>
<dbReference type="FunFam" id="3.40.50.300:FF:001753">
    <property type="entry name" value="Mitochondrial GTPase 1"/>
    <property type="match status" value="1"/>
</dbReference>
<dbReference type="AlphaFoldDB" id="A0A0D0TMD1"/>
<dbReference type="GO" id="GO:0003924">
    <property type="term" value="F:GTPase activity"/>
    <property type="evidence" value="ECO:0007669"/>
    <property type="project" value="TreeGrafter"/>
</dbReference>
<dbReference type="CDD" id="cd01856">
    <property type="entry name" value="YlqF"/>
    <property type="match status" value="1"/>
</dbReference>
<dbReference type="GO" id="GO:0005525">
    <property type="term" value="F:GTP binding"/>
    <property type="evidence" value="ECO:0007669"/>
    <property type="project" value="UniProtKB-KW"/>
</dbReference>
<keyword evidence="2" id="KW-0342">GTP-binding</keyword>
<dbReference type="Gene3D" id="1.10.1580.10">
    <property type="match status" value="1"/>
</dbReference>
<dbReference type="OrthoDB" id="269151at2759"/>
<organism evidence="5">
    <name type="scientific">Cryptococcus bacillisporus CA1280</name>
    <dbReference type="NCBI Taxonomy" id="1296109"/>
    <lineage>
        <taxon>Eukaryota</taxon>
        <taxon>Fungi</taxon>
        <taxon>Dikarya</taxon>
        <taxon>Basidiomycota</taxon>
        <taxon>Agaricomycotina</taxon>
        <taxon>Tremellomycetes</taxon>
        <taxon>Tremellales</taxon>
        <taxon>Cryptococcaceae</taxon>
        <taxon>Cryptococcus</taxon>
        <taxon>Cryptococcus gattii species complex</taxon>
    </lineage>
</organism>
<evidence type="ECO:0000256" key="2">
    <source>
        <dbReference type="ARBA" id="ARBA00023134"/>
    </source>
</evidence>
<protein>
    <submittedName>
        <fullName evidence="5">Mitochondrial GTPase 1</fullName>
    </submittedName>
</protein>
<reference evidence="5" key="1">
    <citation type="submission" date="2015-01" db="EMBL/GenBank/DDBJ databases">
        <title>The Genome Sequence of Cryptococcus gattii CA1280.</title>
        <authorList>
            <consortium name="The Broad Institute Genomics Platform"/>
            <person name="Cuomo C."/>
            <person name="Litvintseva A."/>
            <person name="Chen Y."/>
            <person name="Heitman J."/>
            <person name="Sun S."/>
            <person name="Springer D."/>
            <person name="Dromer F."/>
            <person name="Young S."/>
            <person name="Zeng Q."/>
            <person name="Gargeya S."/>
            <person name="Abouelleil A."/>
            <person name="Alvarado L."/>
            <person name="Chapman S.B."/>
            <person name="Gainer-Dewar J."/>
            <person name="Goldberg J."/>
            <person name="Griggs A."/>
            <person name="Gujja S."/>
            <person name="Hansen M."/>
            <person name="Howarth C."/>
            <person name="Imamovic A."/>
            <person name="Larimer J."/>
            <person name="Murphy C."/>
            <person name="Naylor J."/>
            <person name="Pearson M."/>
            <person name="Priest M."/>
            <person name="Roberts A."/>
            <person name="Saif S."/>
            <person name="Shea T."/>
            <person name="Sykes S."/>
            <person name="Wortman J."/>
            <person name="Nusbaum C."/>
            <person name="Birren B."/>
        </authorList>
    </citation>
    <scope>NUCLEOTIDE SEQUENCE [LARGE SCALE GENOMIC DNA]</scope>
    <source>
        <strain evidence="5">CA1280</strain>
    </source>
</reference>
<evidence type="ECO:0000256" key="3">
    <source>
        <dbReference type="SAM" id="MobiDB-lite"/>
    </source>
</evidence>
<sequence length="448" mass="50185">MPFLPRTSFPFSPHTPSWFAGHMARSLRELPPLLENINLVIEARDARLPLTSINPIFDGVLRRWKARAKIEGERERIVVYTKRDLAETRFEGPLTKAFMHNGSQKIMFADTRKNPDVSHILRYAVDLAQKSAPFSPTYSILVLGMPNVGKSSLLNALRRVGLRKGKAFQTGAIAGVTKKLTGTVRIYEDPQVYVYDTPGVMMPYLGKGEEGGEKGLKLALTAGIKEDLFELDAISDYLLWKLNRRYVSEPSLPSYLSSLPLPPSFEPTDHLPTLLSALSNRLAAKQKGGEEDWESVMRWFVRAWREGKMGEWTLDELVPYRPAEVLLPREVENMRLERETVYLPVAGVPERQMSQVELESHVDEAVTAYLSALSSSTSLENPASASQQRKISKSKRLQEKDAKLRGKGINVKRREEWLPGGVVSGGKRKGMSVKSTMGAAGRAVRRRG</sequence>
<dbReference type="InterPro" id="IPR023179">
    <property type="entry name" value="GTP-bd_ortho_bundle_sf"/>
</dbReference>
<name>A0A0D0TMD1_CRYGA</name>